<evidence type="ECO:0000256" key="7">
    <source>
        <dbReference type="ARBA" id="ARBA00023136"/>
    </source>
</evidence>
<evidence type="ECO:0000313" key="10">
    <source>
        <dbReference type="Proteomes" id="UP000176944"/>
    </source>
</evidence>
<evidence type="ECO:0000256" key="1">
    <source>
        <dbReference type="ARBA" id="ARBA00004651"/>
    </source>
</evidence>
<evidence type="ECO:0000256" key="5">
    <source>
        <dbReference type="ARBA" id="ARBA00022692"/>
    </source>
</evidence>
<dbReference type="InterPro" id="IPR050297">
    <property type="entry name" value="LipidA_mod_glycosyltrf_83"/>
</dbReference>
<evidence type="ECO:0000313" key="9">
    <source>
        <dbReference type="EMBL" id="AOY80060.1"/>
    </source>
</evidence>
<protein>
    <submittedName>
        <fullName evidence="9">Glycosyltransferase family 39 protein</fullName>
        <ecNumber evidence="9">2.4.-.-</ecNumber>
    </submittedName>
</protein>
<gene>
    <name evidence="9" type="ORF">BJP36_09090</name>
</gene>
<dbReference type="AlphaFoldDB" id="A0A1D9FY24"/>
<dbReference type="GO" id="GO:0010041">
    <property type="term" value="P:response to iron(III) ion"/>
    <property type="evidence" value="ECO:0007669"/>
    <property type="project" value="TreeGrafter"/>
</dbReference>
<evidence type="ECO:0000256" key="8">
    <source>
        <dbReference type="SAM" id="Phobius"/>
    </source>
</evidence>
<dbReference type="Proteomes" id="UP000176944">
    <property type="component" value="Chromosome"/>
</dbReference>
<keyword evidence="6 8" id="KW-1133">Transmembrane helix</keyword>
<accession>A0A1D9FY24</accession>
<keyword evidence="5 8" id="KW-0812">Transmembrane</keyword>
<dbReference type="PANTHER" id="PTHR33908">
    <property type="entry name" value="MANNOSYLTRANSFERASE YKCB-RELATED"/>
    <property type="match status" value="1"/>
</dbReference>
<dbReference type="GO" id="GO:0016763">
    <property type="term" value="F:pentosyltransferase activity"/>
    <property type="evidence" value="ECO:0007669"/>
    <property type="project" value="TreeGrafter"/>
</dbReference>
<feature type="transmembrane region" description="Helical" evidence="8">
    <location>
        <begin position="355"/>
        <end position="375"/>
    </location>
</feature>
<name>A0A1D9FY24_MOOP1</name>
<keyword evidence="3 9" id="KW-0328">Glycosyltransferase</keyword>
<evidence type="ECO:0000256" key="2">
    <source>
        <dbReference type="ARBA" id="ARBA00022475"/>
    </source>
</evidence>
<evidence type="ECO:0000256" key="3">
    <source>
        <dbReference type="ARBA" id="ARBA00022676"/>
    </source>
</evidence>
<sequence length="523" mass="59293">MKAEKLNSAETSIQADWLWQWIPIALILLLAAGLYFYQLGTESLWVDELYSVNDAKRLPDRLSLMRPLYYILLWLWMQFGTSDAWLRGLSVLFGLGSVFLTYQLGRRVAGKATGLIAALLLALSPLFINFAQMVRMYTLGTCLGLGGTLALVHALENPTTTSMAWWASLRLLVTLTAPLNATLLFADIWLVWFRFRKQRATLLAFGKWLLLVILLWLPSLLTLVSATLPFLSNALNLIAKIDPSATRHTFPSFVDVLRKLKNFTAFPFPSTSKLSSLFYQSYSLLLAGLVGIAIIHKNHKPRLCWIAAWAFIPSGMIFLVSKRLWIDRYILFLSPYILIILTAGLMGLWRWKRSLAIAVAIIYTITVSSGLIRYYTVQDRQDWRNVAQTISIGEKPGDTIVLSIGSRKMTSALGHYYSGDAPIYSLRKLCPSDRVKNPVVEEALNNLPPIPSRLWLICGTGFDEQKFRTVFKEHFQLETHQEFTNENFYRQNDLMHLFLVIPNSLNSTDSPNPTDIKNKSTSV</sequence>
<feature type="transmembrane region" description="Helical" evidence="8">
    <location>
        <begin position="303"/>
        <end position="320"/>
    </location>
</feature>
<feature type="transmembrane region" description="Helical" evidence="8">
    <location>
        <begin position="205"/>
        <end position="228"/>
    </location>
</feature>
<keyword evidence="7 8" id="KW-0472">Membrane</keyword>
<organism evidence="9 10">
    <name type="scientific">Moorena producens (strain JHB)</name>
    <dbReference type="NCBI Taxonomy" id="1454205"/>
    <lineage>
        <taxon>Bacteria</taxon>
        <taxon>Bacillati</taxon>
        <taxon>Cyanobacteriota</taxon>
        <taxon>Cyanophyceae</taxon>
        <taxon>Coleofasciculales</taxon>
        <taxon>Coleofasciculaceae</taxon>
        <taxon>Moorena</taxon>
    </lineage>
</organism>
<dbReference type="PANTHER" id="PTHR33908:SF3">
    <property type="entry name" value="UNDECAPRENYL PHOSPHATE-ALPHA-4-AMINO-4-DEOXY-L-ARABINOSE ARABINOSYL TRANSFERASE"/>
    <property type="match status" value="1"/>
</dbReference>
<keyword evidence="2" id="KW-1003">Cell membrane</keyword>
<feature type="transmembrane region" description="Helical" evidence="8">
    <location>
        <begin position="108"/>
        <end position="130"/>
    </location>
</feature>
<feature type="transmembrane region" description="Helical" evidence="8">
    <location>
        <begin position="326"/>
        <end position="348"/>
    </location>
</feature>
<dbReference type="EMBL" id="CP017708">
    <property type="protein sequence ID" value="AOY80060.1"/>
    <property type="molecule type" value="Genomic_DNA"/>
</dbReference>
<feature type="transmembrane region" description="Helical" evidence="8">
    <location>
        <begin position="21"/>
        <end position="38"/>
    </location>
</feature>
<feature type="transmembrane region" description="Helical" evidence="8">
    <location>
        <begin position="84"/>
        <end position="102"/>
    </location>
</feature>
<dbReference type="GO" id="GO:0005886">
    <property type="term" value="C:plasma membrane"/>
    <property type="evidence" value="ECO:0007669"/>
    <property type="project" value="UniProtKB-SubCell"/>
</dbReference>
<dbReference type="EC" id="2.4.-.-" evidence="9"/>
<comment type="subcellular location">
    <subcellularLocation>
        <location evidence="1">Cell membrane</location>
        <topology evidence="1">Multi-pass membrane protein</topology>
    </subcellularLocation>
</comment>
<feature type="transmembrane region" description="Helical" evidence="8">
    <location>
        <begin position="167"/>
        <end position="193"/>
    </location>
</feature>
<dbReference type="GO" id="GO:0009103">
    <property type="term" value="P:lipopolysaccharide biosynthetic process"/>
    <property type="evidence" value="ECO:0007669"/>
    <property type="project" value="UniProtKB-ARBA"/>
</dbReference>
<evidence type="ECO:0000256" key="4">
    <source>
        <dbReference type="ARBA" id="ARBA00022679"/>
    </source>
</evidence>
<proteinExistence type="predicted"/>
<reference evidence="10" key="1">
    <citation type="submission" date="2016-10" db="EMBL/GenBank/DDBJ databases">
        <title>Comparative genomics uncovers the prolific and rare metabolic potential of the cyanobacterial genus Moorea.</title>
        <authorList>
            <person name="Leao T."/>
            <person name="Castelao G."/>
            <person name="Korobeynikov A."/>
            <person name="Monroe E.A."/>
            <person name="Podell S."/>
            <person name="Glukhov E."/>
            <person name="Allen E."/>
            <person name="Gerwick W.H."/>
            <person name="Gerwick L."/>
        </authorList>
    </citation>
    <scope>NUCLEOTIDE SEQUENCE [LARGE SCALE GENOMIC DNA]</scope>
    <source>
        <strain evidence="10">JHB</strain>
    </source>
</reference>
<keyword evidence="4 9" id="KW-0808">Transferase</keyword>
<evidence type="ECO:0000256" key="6">
    <source>
        <dbReference type="ARBA" id="ARBA00022989"/>
    </source>
</evidence>
<feature type="transmembrane region" description="Helical" evidence="8">
    <location>
        <begin position="277"/>
        <end position="296"/>
    </location>
</feature>